<reference evidence="3" key="2">
    <citation type="journal article" date="2020" name="BMC">
        <title>Leishmania infection induces a limited differential gene expression in the sand fly midgut.</title>
        <authorList>
            <person name="Coutinho-Abreu I.V."/>
            <person name="Serafim T.D."/>
            <person name="Meneses C."/>
            <person name="Kamhawi S."/>
            <person name="Oliveira F."/>
            <person name="Valenzuela J.G."/>
        </authorList>
    </citation>
    <scope>NUCLEOTIDE SEQUENCE</scope>
    <source>
        <strain evidence="3">Jacobina</strain>
        <tissue evidence="3">Midgut</tissue>
    </source>
</reference>
<dbReference type="Pfam" id="PF06218">
    <property type="entry name" value="NPR2"/>
    <property type="match status" value="2"/>
</dbReference>
<dbReference type="GO" id="GO:0005774">
    <property type="term" value="C:vacuolar membrane"/>
    <property type="evidence" value="ECO:0007669"/>
    <property type="project" value="TreeGrafter"/>
</dbReference>
<feature type="compositionally biased region" description="Acidic residues" evidence="2">
    <location>
        <begin position="673"/>
        <end position="694"/>
    </location>
</feature>
<sequence>MYLPESHAKSPEGYVPKELFHAVNVYIIPKPTAIQRCVLTINSLGCKIVGYPVRIESPKYERNAYYFNLCFVCDGWARTIQYEPVVKKLAEYLAMMEEETCFLSRDAGGRIETLLAQTMQDLNEKKVTTIIEGDTTIYLKIVNLRTDPPIVMDHMVPTLEPQVRNMPLELWDLTSQQVIPYINGVNHVARIAAEADVENALVKACIQNLVYYGVVKLLPLIKYSNVYMCTRKLQNLTKDQNLFHTCRSTIMLKADQEKPTLHKILQLYSFMTHGVTLRTLCQRLSPRDNNIDERQLVTFGLDHQLIRCINKYPVFTGRHPEFPIGRQKLYTGLHSLDEICSITGLSPSKIEEEIDTDANVTRSHSMEEEVKNSLTLDVLVNNAKVNVIELSGKLSPPLPSCSQKLEEWIKVWQEEITREYLVEGLDANGNGFIRIVSEKNFEKLDKKGTTSFLFSVEKKHEGVLNSSYRPSNSTYKRIHLTPELRDVGAISVVSIASEVEAKDVKKEKKEAPEIPTKKAPSKETLVSKFFSEKPKEKPKETQEPPPKVEKSPEVKKEVKSESGSDKDTTVSPAKGKAPPKVAEKKTDGKKGKAAPAGNKMITSFFTKVAKPAAPPAQVKEEKTLEKSEPEKNPEVAKKRPLSEEKSPQQKKMKMSKKAKPKVKAGTSRILQIVDDDTSESEEERIDQEEDEEKDNEGQNVVLENEEVKEKTPPRPYKEKKKKTIRECYKDEDGYDNFILKQVDCSSEEE</sequence>
<proteinExistence type="inferred from homology"/>
<organism evidence="4 5">
    <name type="scientific">Lutzomyia longipalpis</name>
    <name type="common">Sand fly</name>
    <dbReference type="NCBI Taxonomy" id="7200"/>
    <lineage>
        <taxon>Eukaryota</taxon>
        <taxon>Metazoa</taxon>
        <taxon>Ecdysozoa</taxon>
        <taxon>Arthropoda</taxon>
        <taxon>Hexapoda</taxon>
        <taxon>Insecta</taxon>
        <taxon>Pterygota</taxon>
        <taxon>Neoptera</taxon>
        <taxon>Endopterygota</taxon>
        <taxon>Diptera</taxon>
        <taxon>Nematocera</taxon>
        <taxon>Psychodoidea</taxon>
        <taxon>Psychodidae</taxon>
        <taxon>Lutzomyia</taxon>
        <taxon>Lutzomyia</taxon>
    </lineage>
</organism>
<dbReference type="GO" id="GO:1990130">
    <property type="term" value="C:GATOR1 complex"/>
    <property type="evidence" value="ECO:0007669"/>
    <property type="project" value="TreeGrafter"/>
</dbReference>
<evidence type="ECO:0000313" key="5">
    <source>
        <dbReference type="Proteomes" id="UP000092461"/>
    </source>
</evidence>
<dbReference type="PANTHER" id="PTHR12991">
    <property type="entry name" value="NITROGEN PERMEASE REGULATOR 2/TUMOR SUPPRESSOR CANDIDATE 4"/>
    <property type="match status" value="1"/>
</dbReference>
<feature type="compositionally biased region" description="Basic residues" evidence="2">
    <location>
        <begin position="648"/>
        <end position="662"/>
    </location>
</feature>
<dbReference type="EnsemblMetazoa" id="LLOJ002851-RA">
    <property type="protein sequence ID" value="LLOJ002851-PA"/>
    <property type="gene ID" value="LLOJ002851"/>
</dbReference>
<dbReference type="AlphaFoldDB" id="A0A1B0CET1"/>
<dbReference type="VEuPathDB" id="VectorBase:LLOJ002851"/>
<dbReference type="GO" id="GO:0010508">
    <property type="term" value="P:positive regulation of autophagy"/>
    <property type="evidence" value="ECO:0007669"/>
    <property type="project" value="TreeGrafter"/>
</dbReference>
<dbReference type="EMBL" id="GITU01006114">
    <property type="protein sequence ID" value="MBC1174817.1"/>
    <property type="molecule type" value="Transcribed_RNA"/>
</dbReference>
<dbReference type="VEuPathDB" id="VectorBase:LLONM1_008241"/>
<reference evidence="4" key="3">
    <citation type="submission" date="2020-05" db="UniProtKB">
        <authorList>
            <consortium name="EnsemblMetazoa"/>
        </authorList>
    </citation>
    <scope>IDENTIFICATION</scope>
    <source>
        <strain evidence="4">Jacobina</strain>
    </source>
</reference>
<dbReference type="GO" id="GO:1904262">
    <property type="term" value="P:negative regulation of TORC1 signaling"/>
    <property type="evidence" value="ECO:0007669"/>
    <property type="project" value="TreeGrafter"/>
</dbReference>
<comment type="similarity">
    <text evidence="1">Belongs to the NPR2 family.</text>
</comment>
<evidence type="ECO:0000256" key="2">
    <source>
        <dbReference type="SAM" id="MobiDB-lite"/>
    </source>
</evidence>
<evidence type="ECO:0000256" key="1">
    <source>
        <dbReference type="ARBA" id="ARBA00008433"/>
    </source>
</evidence>
<reference evidence="5" key="1">
    <citation type="submission" date="2012-05" db="EMBL/GenBank/DDBJ databases">
        <title>Whole Genome Assembly of Lutzomyia longipalpis.</title>
        <authorList>
            <person name="Richards S."/>
            <person name="Qu C."/>
            <person name="Dillon R."/>
            <person name="Worley K."/>
            <person name="Scherer S."/>
            <person name="Batterton M."/>
            <person name="Taylor A."/>
            <person name="Hawes A."/>
            <person name="Hernandez B."/>
            <person name="Kovar C."/>
            <person name="Mandapat C."/>
            <person name="Pham C."/>
            <person name="Qu C."/>
            <person name="Jing C."/>
            <person name="Bess C."/>
            <person name="Bandaranaike D."/>
            <person name="Ngo D."/>
            <person name="Ongeri F."/>
            <person name="Arias F."/>
            <person name="Lara F."/>
            <person name="Weissenberger G."/>
            <person name="Kamau G."/>
            <person name="Han H."/>
            <person name="Shen H."/>
            <person name="Dinh H."/>
            <person name="Khalil I."/>
            <person name="Jones J."/>
            <person name="Shafer J."/>
            <person name="Jayaseelan J."/>
            <person name="Quiroz J."/>
            <person name="Blankenburg K."/>
            <person name="Nguyen L."/>
            <person name="Jackson L."/>
            <person name="Francisco L."/>
            <person name="Tang L.-Y."/>
            <person name="Pu L.-L."/>
            <person name="Perales L."/>
            <person name="Lorensuhewa L."/>
            <person name="Munidasa M."/>
            <person name="Coyle M."/>
            <person name="Taylor M."/>
            <person name="Puazo M."/>
            <person name="Firestine M."/>
            <person name="Scheel M."/>
            <person name="Javaid M."/>
            <person name="Wang M."/>
            <person name="Li M."/>
            <person name="Tabassum N."/>
            <person name="Saada N."/>
            <person name="Osuji N."/>
            <person name="Aqrawi P."/>
            <person name="Fu Q."/>
            <person name="Thornton R."/>
            <person name="Raj R."/>
            <person name="Goodspeed R."/>
            <person name="Mata R."/>
            <person name="Najjar R."/>
            <person name="Gubbala S."/>
            <person name="Lee S."/>
            <person name="Denson S."/>
            <person name="Patil S."/>
            <person name="Macmil S."/>
            <person name="Qi S."/>
            <person name="Matskevitch T."/>
            <person name="Palculict T."/>
            <person name="Mathew T."/>
            <person name="Vee V."/>
            <person name="Velamala V."/>
            <person name="Korchina V."/>
            <person name="Cai W."/>
            <person name="Liu W."/>
            <person name="Dai W."/>
            <person name="Zou X."/>
            <person name="Zhu Y."/>
            <person name="Zhang Y."/>
            <person name="Wu Y.-Q."/>
            <person name="Xin Y."/>
            <person name="Nazarath L."/>
            <person name="Kovar C."/>
            <person name="Han Y."/>
            <person name="Muzny D."/>
            <person name="Gibbs R."/>
        </authorList>
    </citation>
    <scope>NUCLEOTIDE SEQUENCE [LARGE SCALE GENOMIC DNA]</scope>
    <source>
        <strain evidence="5">Jacobina</strain>
    </source>
</reference>
<dbReference type="EMBL" id="AJWK01009184">
    <property type="status" value="NOT_ANNOTATED_CDS"/>
    <property type="molecule type" value="Genomic_DNA"/>
</dbReference>
<evidence type="ECO:0000313" key="4">
    <source>
        <dbReference type="EnsemblMetazoa" id="LLOJ002851-PA"/>
    </source>
</evidence>
<dbReference type="Proteomes" id="UP000092461">
    <property type="component" value="Unassembled WGS sequence"/>
</dbReference>
<dbReference type="GO" id="GO:0005096">
    <property type="term" value="F:GTPase activator activity"/>
    <property type="evidence" value="ECO:0007669"/>
    <property type="project" value="TreeGrafter"/>
</dbReference>
<dbReference type="InterPro" id="IPR009348">
    <property type="entry name" value="NPR2-like"/>
</dbReference>
<feature type="compositionally biased region" description="Basic and acidic residues" evidence="2">
    <location>
        <begin position="581"/>
        <end position="590"/>
    </location>
</feature>
<dbReference type="VEuPathDB" id="VectorBase:LLONM1_006042"/>
<evidence type="ECO:0000313" key="3">
    <source>
        <dbReference type="EMBL" id="MBC1174817.1"/>
    </source>
</evidence>
<feature type="compositionally biased region" description="Basic and acidic residues" evidence="2">
    <location>
        <begin position="530"/>
        <end position="568"/>
    </location>
</feature>
<feature type="compositionally biased region" description="Basic and acidic residues" evidence="2">
    <location>
        <begin position="618"/>
        <end position="647"/>
    </location>
</feature>
<name>A0A1B0CET1_LUTLO</name>
<dbReference type="GO" id="GO:0034198">
    <property type="term" value="P:cellular response to amino acid starvation"/>
    <property type="evidence" value="ECO:0007669"/>
    <property type="project" value="TreeGrafter"/>
</dbReference>
<keyword evidence="5" id="KW-1185">Reference proteome</keyword>
<accession>A0A1B0CET1</accession>
<feature type="region of interest" description="Disordered" evidence="2">
    <location>
        <begin position="502"/>
        <end position="722"/>
    </location>
</feature>
<dbReference type="PANTHER" id="PTHR12991:SF10">
    <property type="entry name" value="GATOR COMPLEX PROTEIN NPRL2"/>
    <property type="match status" value="1"/>
</dbReference>
<feature type="compositionally biased region" description="Low complexity" evidence="2">
    <location>
        <begin position="607"/>
        <end position="617"/>
    </location>
</feature>
<protein>
    <submittedName>
        <fullName evidence="3">Putative nitrogen permease regulator 2-like protein</fullName>
    </submittedName>
</protein>
<feature type="compositionally biased region" description="Basic and acidic residues" evidence="2">
    <location>
        <begin position="705"/>
        <end position="716"/>
    </location>
</feature>
<feature type="compositionally biased region" description="Basic and acidic residues" evidence="2">
    <location>
        <begin position="502"/>
        <end position="516"/>
    </location>
</feature>